<dbReference type="Gene3D" id="3.40.50.300">
    <property type="entry name" value="P-loop containing nucleotide triphosphate hydrolases"/>
    <property type="match status" value="1"/>
</dbReference>
<dbReference type="InterPro" id="IPR011527">
    <property type="entry name" value="ABC1_TM_dom"/>
</dbReference>
<keyword evidence="3" id="KW-0926">Vacuole</keyword>
<dbReference type="Pfam" id="PF00005">
    <property type="entry name" value="ABC_tran"/>
    <property type="match status" value="1"/>
</dbReference>
<dbReference type="Pfam" id="PF00664">
    <property type="entry name" value="ABC_membrane"/>
    <property type="match status" value="1"/>
</dbReference>
<evidence type="ECO:0000256" key="1">
    <source>
        <dbReference type="ARBA" id="ARBA00004128"/>
    </source>
</evidence>
<dbReference type="InterPro" id="IPR017871">
    <property type="entry name" value="ABC_transporter-like_CS"/>
</dbReference>
<feature type="domain" description="ABC transmembrane type-1" evidence="11">
    <location>
        <begin position="1"/>
        <end position="283"/>
    </location>
</feature>
<dbReference type="GO" id="GO:0016887">
    <property type="term" value="F:ATP hydrolysis activity"/>
    <property type="evidence" value="ECO:0007669"/>
    <property type="project" value="InterPro"/>
</dbReference>
<dbReference type="SUPFAM" id="SSF90123">
    <property type="entry name" value="ABC transporter transmembrane region"/>
    <property type="match status" value="1"/>
</dbReference>
<dbReference type="Gene3D" id="1.20.1560.10">
    <property type="entry name" value="ABC transporter type 1, transmembrane domain"/>
    <property type="match status" value="1"/>
</dbReference>
<dbReference type="PANTHER" id="PTHR43394">
    <property type="entry name" value="ATP-DEPENDENT PERMEASE MDL1, MITOCHONDRIAL"/>
    <property type="match status" value="1"/>
</dbReference>
<accession>A0A835ZC17</accession>
<dbReference type="GO" id="GO:0090374">
    <property type="term" value="P:oligopeptide export from mitochondrion"/>
    <property type="evidence" value="ECO:0007669"/>
    <property type="project" value="TreeGrafter"/>
</dbReference>
<dbReference type="AlphaFoldDB" id="A0A835ZC17"/>
<dbReference type="GO" id="GO:0015421">
    <property type="term" value="F:ABC-type oligopeptide transporter activity"/>
    <property type="evidence" value="ECO:0007669"/>
    <property type="project" value="TreeGrafter"/>
</dbReference>
<dbReference type="FunFam" id="1.20.1560.10:FF:000058">
    <property type="entry name" value="ABC transporter B family member 25"/>
    <property type="match status" value="1"/>
</dbReference>
<sequence length="561" mass="59438">MIALVISSGTNMAFPTIMGKVIDRTAGREDAGSRIPDKVFFAGAFGIFACGSIASWVRTYSIGVAAHRIMQRLRTKLFGRLLEQDVAFFDEHRTGELVSILTEDTEIAADTVTGKAANGMRSASSALNGSIMLLTLSPRLTLVSIALLPLVGVGAMGYSRRLKRLAARQREDAADASTFAEERLSQLRTVRAFGRERAEAQWYRELCDGSTELARRAASARGAFMGGLSASANASLVAVLYFGGSLVARGAMTVGDLASFAMYSSLVGLGFSGLSSFAADLSKGLASAERVFMLMDATPAVPLDEGLTPPLESVRGELVLEGVTFRYPSRDKDVLCGVDLRVPAGAILALTGPSGHGKSTLAALITRLYQPTAGRISLDGVDTATLSPSWLRGAVGVVEQDPVLFAGSVADNIKYGRPGASAADVEAAARAANAHQFILEFPDGYNTKVGQRGRQLSGGQRQRVAIARALLWDPPLLLLDEATSALDAESERLVRDAMEKLMDRENRTLLIIAHRQSTIQKAHTVAVLRDGRIVESGSYADLIARSGGELAALMSGGELAA</sequence>
<feature type="transmembrane region" description="Helical" evidence="9">
    <location>
        <begin position="39"/>
        <end position="57"/>
    </location>
</feature>
<dbReference type="SMART" id="SM00382">
    <property type="entry name" value="AAA"/>
    <property type="match status" value="1"/>
</dbReference>
<organism evidence="12 13">
    <name type="scientific">Tribonema minus</name>
    <dbReference type="NCBI Taxonomy" id="303371"/>
    <lineage>
        <taxon>Eukaryota</taxon>
        <taxon>Sar</taxon>
        <taxon>Stramenopiles</taxon>
        <taxon>Ochrophyta</taxon>
        <taxon>PX clade</taxon>
        <taxon>Xanthophyceae</taxon>
        <taxon>Tribonematales</taxon>
        <taxon>Tribonemataceae</taxon>
        <taxon>Tribonema</taxon>
    </lineage>
</organism>
<keyword evidence="12" id="KW-0378">Hydrolase</keyword>
<dbReference type="InterPro" id="IPR039421">
    <property type="entry name" value="Type_1_exporter"/>
</dbReference>
<dbReference type="GO" id="GO:0005743">
    <property type="term" value="C:mitochondrial inner membrane"/>
    <property type="evidence" value="ECO:0007669"/>
    <property type="project" value="TreeGrafter"/>
</dbReference>
<dbReference type="GO" id="GO:0005524">
    <property type="term" value="F:ATP binding"/>
    <property type="evidence" value="ECO:0007669"/>
    <property type="project" value="UniProtKB-KW"/>
</dbReference>
<dbReference type="SUPFAM" id="SSF52540">
    <property type="entry name" value="P-loop containing nucleoside triphosphate hydrolases"/>
    <property type="match status" value="1"/>
</dbReference>
<evidence type="ECO:0000256" key="5">
    <source>
        <dbReference type="ARBA" id="ARBA00022741"/>
    </source>
</evidence>
<keyword evidence="7 9" id="KW-1133">Transmembrane helix</keyword>
<evidence type="ECO:0000313" key="13">
    <source>
        <dbReference type="Proteomes" id="UP000664859"/>
    </source>
</evidence>
<feature type="domain" description="ABC transporter" evidence="10">
    <location>
        <begin position="318"/>
        <end position="555"/>
    </location>
</feature>
<evidence type="ECO:0000256" key="2">
    <source>
        <dbReference type="ARBA" id="ARBA00022448"/>
    </source>
</evidence>
<evidence type="ECO:0000256" key="8">
    <source>
        <dbReference type="ARBA" id="ARBA00023136"/>
    </source>
</evidence>
<keyword evidence="6" id="KW-0067">ATP-binding</keyword>
<dbReference type="InterPro" id="IPR027417">
    <property type="entry name" value="P-loop_NTPase"/>
</dbReference>
<evidence type="ECO:0000259" key="10">
    <source>
        <dbReference type="PROSITE" id="PS50893"/>
    </source>
</evidence>
<dbReference type="FunFam" id="3.40.50.300:FF:000836">
    <property type="entry name" value="ABC transporter B family member 25"/>
    <property type="match status" value="1"/>
</dbReference>
<keyword evidence="4 9" id="KW-0812">Transmembrane</keyword>
<name>A0A835ZC17_9STRA</name>
<evidence type="ECO:0000259" key="11">
    <source>
        <dbReference type="PROSITE" id="PS50929"/>
    </source>
</evidence>
<dbReference type="EMBL" id="JAFCMP010000046">
    <property type="protein sequence ID" value="KAG5189644.1"/>
    <property type="molecule type" value="Genomic_DNA"/>
</dbReference>
<dbReference type="OrthoDB" id="6500128at2759"/>
<evidence type="ECO:0000313" key="12">
    <source>
        <dbReference type="EMBL" id="KAG5189644.1"/>
    </source>
</evidence>
<evidence type="ECO:0000256" key="4">
    <source>
        <dbReference type="ARBA" id="ARBA00022692"/>
    </source>
</evidence>
<dbReference type="InterPro" id="IPR003439">
    <property type="entry name" value="ABC_transporter-like_ATP-bd"/>
</dbReference>
<dbReference type="InterPro" id="IPR036640">
    <property type="entry name" value="ABC1_TM_sf"/>
</dbReference>
<protein>
    <submittedName>
        <fullName evidence="12">P-loop containing nucleoside triphosphate hydrolase protein</fullName>
    </submittedName>
</protein>
<dbReference type="PANTHER" id="PTHR43394:SF1">
    <property type="entry name" value="ATP-BINDING CASSETTE SUB-FAMILY B MEMBER 10, MITOCHONDRIAL"/>
    <property type="match status" value="1"/>
</dbReference>
<comment type="caution">
    <text evidence="12">The sequence shown here is derived from an EMBL/GenBank/DDBJ whole genome shotgun (WGS) entry which is preliminary data.</text>
</comment>
<evidence type="ECO:0000256" key="7">
    <source>
        <dbReference type="ARBA" id="ARBA00022989"/>
    </source>
</evidence>
<dbReference type="GO" id="GO:0005774">
    <property type="term" value="C:vacuolar membrane"/>
    <property type="evidence" value="ECO:0007669"/>
    <property type="project" value="UniProtKB-SubCell"/>
</dbReference>
<dbReference type="GO" id="GO:0010044">
    <property type="term" value="P:response to aluminum ion"/>
    <property type="evidence" value="ECO:0007669"/>
    <property type="project" value="UniProtKB-ARBA"/>
</dbReference>
<proteinExistence type="predicted"/>
<gene>
    <name evidence="12" type="ORF">JKP88DRAFT_269382</name>
</gene>
<dbReference type="PROSITE" id="PS50893">
    <property type="entry name" value="ABC_TRANSPORTER_2"/>
    <property type="match status" value="1"/>
</dbReference>
<dbReference type="PROSITE" id="PS50929">
    <property type="entry name" value="ABC_TM1F"/>
    <property type="match status" value="1"/>
</dbReference>
<dbReference type="InterPro" id="IPR003593">
    <property type="entry name" value="AAA+_ATPase"/>
</dbReference>
<dbReference type="PROSITE" id="PS00211">
    <property type="entry name" value="ABC_TRANSPORTER_1"/>
    <property type="match status" value="1"/>
</dbReference>
<feature type="transmembrane region" description="Helical" evidence="9">
    <location>
        <begin position="140"/>
        <end position="158"/>
    </location>
</feature>
<keyword evidence="5" id="KW-0547">Nucleotide-binding</keyword>
<evidence type="ECO:0000256" key="3">
    <source>
        <dbReference type="ARBA" id="ARBA00022554"/>
    </source>
</evidence>
<comment type="subcellular location">
    <subcellularLocation>
        <location evidence="1">Vacuole membrane</location>
        <topology evidence="1">Multi-pass membrane protein</topology>
    </subcellularLocation>
</comment>
<keyword evidence="2" id="KW-0813">Transport</keyword>
<reference evidence="12" key="1">
    <citation type="submission" date="2021-02" db="EMBL/GenBank/DDBJ databases">
        <title>First Annotated Genome of the Yellow-green Alga Tribonema minus.</title>
        <authorList>
            <person name="Mahan K.M."/>
        </authorList>
    </citation>
    <scope>NUCLEOTIDE SEQUENCE</scope>
    <source>
        <strain evidence="12">UTEX B ZZ1240</strain>
    </source>
</reference>
<keyword evidence="8 9" id="KW-0472">Membrane</keyword>
<dbReference type="Proteomes" id="UP000664859">
    <property type="component" value="Unassembled WGS sequence"/>
</dbReference>
<dbReference type="CDD" id="cd18573">
    <property type="entry name" value="ABC_6TM_ABCB10_like"/>
    <property type="match status" value="1"/>
</dbReference>
<evidence type="ECO:0000256" key="9">
    <source>
        <dbReference type="SAM" id="Phobius"/>
    </source>
</evidence>
<keyword evidence="13" id="KW-1185">Reference proteome</keyword>
<evidence type="ECO:0000256" key="6">
    <source>
        <dbReference type="ARBA" id="ARBA00022840"/>
    </source>
</evidence>